<name>A0A8J5ZE22_9ROSI</name>
<dbReference type="OrthoDB" id="977403at2759"/>
<dbReference type="GO" id="GO:0003676">
    <property type="term" value="F:nucleic acid binding"/>
    <property type="evidence" value="ECO:0007669"/>
    <property type="project" value="InterPro"/>
</dbReference>
<dbReference type="EMBL" id="JAHUZN010000003">
    <property type="protein sequence ID" value="KAG8499217.1"/>
    <property type="molecule type" value="Genomic_DNA"/>
</dbReference>
<comment type="caution">
    <text evidence="2">The sequence shown here is derived from an EMBL/GenBank/DDBJ whole genome shotgun (WGS) entry which is preliminary data.</text>
</comment>
<dbReference type="InterPro" id="IPR044730">
    <property type="entry name" value="RNase_H-like_dom_plant"/>
</dbReference>
<protein>
    <recommendedName>
        <fullName evidence="1">RNase H type-1 domain-containing protein</fullName>
    </recommendedName>
</protein>
<dbReference type="InterPro" id="IPR053151">
    <property type="entry name" value="RNase_H-like"/>
</dbReference>
<keyword evidence="3" id="KW-1185">Reference proteome</keyword>
<gene>
    <name evidence="2" type="ORF">CXB51_005653</name>
</gene>
<accession>A0A8J5ZE22</accession>
<dbReference type="PANTHER" id="PTHR47723:SF19">
    <property type="entry name" value="POLYNUCLEOTIDYL TRANSFERASE, RIBONUCLEASE H-LIKE SUPERFAMILY PROTEIN"/>
    <property type="match status" value="1"/>
</dbReference>
<dbReference type="Proteomes" id="UP000701853">
    <property type="component" value="Chromosome 3"/>
</dbReference>
<sequence>MSFGLVARNHDSFVLSGWVGVLEKNVQAEWAELHALEESFNFARTRNWLKLEFEFDCVSLVNWLNRMKADFSTMGYSIRESLKMLDPCVNFSFVWAPRCCNKVADYLCK</sequence>
<dbReference type="InterPro" id="IPR012337">
    <property type="entry name" value="RNaseH-like_sf"/>
</dbReference>
<dbReference type="InterPro" id="IPR002156">
    <property type="entry name" value="RNaseH_domain"/>
</dbReference>
<dbReference type="InterPro" id="IPR036397">
    <property type="entry name" value="RNaseH_sf"/>
</dbReference>
<organism evidence="2 3">
    <name type="scientific">Gossypium anomalum</name>
    <dbReference type="NCBI Taxonomy" id="47600"/>
    <lineage>
        <taxon>Eukaryota</taxon>
        <taxon>Viridiplantae</taxon>
        <taxon>Streptophyta</taxon>
        <taxon>Embryophyta</taxon>
        <taxon>Tracheophyta</taxon>
        <taxon>Spermatophyta</taxon>
        <taxon>Magnoliopsida</taxon>
        <taxon>eudicotyledons</taxon>
        <taxon>Gunneridae</taxon>
        <taxon>Pentapetalae</taxon>
        <taxon>rosids</taxon>
        <taxon>malvids</taxon>
        <taxon>Malvales</taxon>
        <taxon>Malvaceae</taxon>
        <taxon>Malvoideae</taxon>
        <taxon>Gossypium</taxon>
    </lineage>
</organism>
<evidence type="ECO:0000259" key="1">
    <source>
        <dbReference type="Pfam" id="PF13456"/>
    </source>
</evidence>
<dbReference type="AlphaFoldDB" id="A0A8J5ZE22"/>
<dbReference type="SUPFAM" id="SSF53098">
    <property type="entry name" value="Ribonuclease H-like"/>
    <property type="match status" value="1"/>
</dbReference>
<dbReference type="GO" id="GO:0004523">
    <property type="term" value="F:RNA-DNA hybrid ribonuclease activity"/>
    <property type="evidence" value="ECO:0007669"/>
    <property type="project" value="InterPro"/>
</dbReference>
<proteinExistence type="predicted"/>
<evidence type="ECO:0000313" key="2">
    <source>
        <dbReference type="EMBL" id="KAG8499217.1"/>
    </source>
</evidence>
<dbReference type="CDD" id="cd06222">
    <property type="entry name" value="RNase_H_like"/>
    <property type="match status" value="1"/>
</dbReference>
<reference evidence="2 3" key="1">
    <citation type="journal article" date="2021" name="bioRxiv">
        <title>The Gossypium anomalum genome as a resource for cotton improvement and evolutionary analysis of hybrid incompatibility.</title>
        <authorList>
            <person name="Grover C.E."/>
            <person name="Yuan D."/>
            <person name="Arick M.A."/>
            <person name="Miller E.R."/>
            <person name="Hu G."/>
            <person name="Peterson D.G."/>
            <person name="Wendel J.F."/>
            <person name="Udall J.A."/>
        </authorList>
    </citation>
    <scope>NUCLEOTIDE SEQUENCE [LARGE SCALE GENOMIC DNA]</scope>
    <source>
        <strain evidence="2">JFW-Udall</strain>
        <tissue evidence="2">Leaf</tissue>
    </source>
</reference>
<evidence type="ECO:0000313" key="3">
    <source>
        <dbReference type="Proteomes" id="UP000701853"/>
    </source>
</evidence>
<dbReference type="Pfam" id="PF13456">
    <property type="entry name" value="RVT_3"/>
    <property type="match status" value="1"/>
</dbReference>
<dbReference type="PANTHER" id="PTHR47723">
    <property type="entry name" value="OS05G0353850 PROTEIN"/>
    <property type="match status" value="1"/>
</dbReference>
<feature type="domain" description="RNase H type-1" evidence="1">
    <location>
        <begin position="3"/>
        <end position="109"/>
    </location>
</feature>
<dbReference type="Gene3D" id="3.30.420.10">
    <property type="entry name" value="Ribonuclease H-like superfamily/Ribonuclease H"/>
    <property type="match status" value="1"/>
</dbReference>